<dbReference type="Proteomes" id="UP001165289">
    <property type="component" value="Unassembled WGS sequence"/>
</dbReference>
<dbReference type="PANTHER" id="PTHR21569">
    <property type="entry name" value="RIBOSOMAL PROTEIN S9"/>
    <property type="match status" value="1"/>
</dbReference>
<dbReference type="Gene3D" id="3.30.230.10">
    <property type="match status" value="1"/>
</dbReference>
<name>A0AAV7JKV5_9METZ</name>
<evidence type="ECO:0000256" key="2">
    <source>
        <dbReference type="ARBA" id="ARBA00022980"/>
    </source>
</evidence>
<dbReference type="SUPFAM" id="SSF54211">
    <property type="entry name" value="Ribosomal protein S5 domain 2-like"/>
    <property type="match status" value="1"/>
</dbReference>
<dbReference type="GO" id="GO:0003723">
    <property type="term" value="F:RNA binding"/>
    <property type="evidence" value="ECO:0007669"/>
    <property type="project" value="TreeGrafter"/>
</dbReference>
<dbReference type="InterPro" id="IPR014721">
    <property type="entry name" value="Ribsml_uS5_D2-typ_fold_subgr"/>
</dbReference>
<keyword evidence="3" id="KW-0687">Ribonucleoprotein</keyword>
<dbReference type="PROSITE" id="PS51257">
    <property type="entry name" value="PROKAR_LIPOPROTEIN"/>
    <property type="match status" value="1"/>
</dbReference>
<protein>
    <submittedName>
        <fullName evidence="4">28S ribosomal protein S9, mitochondrial</fullName>
    </submittedName>
</protein>
<reference evidence="4 5" key="1">
    <citation type="journal article" date="2023" name="BMC Biol.">
        <title>The compact genome of the sponge Oopsacas minuta (Hexactinellida) is lacking key metazoan core genes.</title>
        <authorList>
            <person name="Santini S."/>
            <person name="Schenkelaars Q."/>
            <person name="Jourda C."/>
            <person name="Duchesne M."/>
            <person name="Belahbib H."/>
            <person name="Rocher C."/>
            <person name="Selva M."/>
            <person name="Riesgo A."/>
            <person name="Vervoort M."/>
            <person name="Leys S.P."/>
            <person name="Kodjabachian L."/>
            <person name="Le Bivic A."/>
            <person name="Borchiellini C."/>
            <person name="Claverie J.M."/>
            <person name="Renard E."/>
        </authorList>
    </citation>
    <scope>NUCLEOTIDE SEQUENCE [LARGE SCALE GENOMIC DNA]</scope>
    <source>
        <strain evidence="4">SPO-2</strain>
    </source>
</reference>
<evidence type="ECO:0000313" key="5">
    <source>
        <dbReference type="Proteomes" id="UP001165289"/>
    </source>
</evidence>
<dbReference type="GO" id="GO:0006412">
    <property type="term" value="P:translation"/>
    <property type="evidence" value="ECO:0007669"/>
    <property type="project" value="InterPro"/>
</dbReference>
<accession>A0AAV7JKV5</accession>
<proteinExistence type="inferred from homology"/>
<comment type="similarity">
    <text evidence="1">Belongs to the universal ribosomal protein uS9 family.</text>
</comment>
<evidence type="ECO:0000256" key="3">
    <source>
        <dbReference type="ARBA" id="ARBA00023274"/>
    </source>
</evidence>
<gene>
    <name evidence="4" type="ORF">LOD99_11766</name>
</gene>
<keyword evidence="5" id="KW-1185">Reference proteome</keyword>
<dbReference type="InterPro" id="IPR000754">
    <property type="entry name" value="Ribosomal_uS9"/>
</dbReference>
<dbReference type="AlphaFoldDB" id="A0AAV7JKV5"/>
<dbReference type="GO" id="GO:0003735">
    <property type="term" value="F:structural constituent of ribosome"/>
    <property type="evidence" value="ECO:0007669"/>
    <property type="project" value="InterPro"/>
</dbReference>
<comment type="caution">
    <text evidence="4">The sequence shown here is derived from an EMBL/GenBank/DDBJ whole genome shotgun (WGS) entry which is preliminary data.</text>
</comment>
<dbReference type="Pfam" id="PF00380">
    <property type="entry name" value="Ribosomal_S9"/>
    <property type="match status" value="1"/>
</dbReference>
<dbReference type="EMBL" id="JAKMXF010000321">
    <property type="protein sequence ID" value="KAI6649401.1"/>
    <property type="molecule type" value="Genomic_DNA"/>
</dbReference>
<sequence length="372" mass="43112">MYRTTFITCRSFLTYNGILQSCYMSTLAKDTPLTTYSKHYKEQMKHYIAAKHRLAKMMGANPVGFTEKDMKEALNYLLPHHIRPIPAKPQILHPELLRRRDRVEFKVETVDRDNRPLEAGFYMRHPCFQNFQLITIRFKRYLETEDITFKPNNIPELPLHPDCTLKTILDTNAFKYADKEAVELAIGEILTNWHYDKILAELTELINHPNADDDVLAFVRPFFEKVVEIDPLNQNTITFRHESGCQIVQENGTRKSSIAVVQVWLGEGYIIVNGKSVSDYFTHFQDVMQIIYPLQLIGVLGKYSMDCKVIDGGHSGQSGAIRLALAQCLAFLEPQAEETLSNAGLLWRDIRRREGKKPGRMRARRGYTWRKR</sequence>
<dbReference type="GO" id="GO:0005763">
    <property type="term" value="C:mitochondrial small ribosomal subunit"/>
    <property type="evidence" value="ECO:0007669"/>
    <property type="project" value="TreeGrafter"/>
</dbReference>
<dbReference type="PANTHER" id="PTHR21569:SF1">
    <property type="entry name" value="SMALL RIBOSOMAL SUBUNIT PROTEIN US9M"/>
    <property type="match status" value="1"/>
</dbReference>
<organism evidence="4 5">
    <name type="scientific">Oopsacas minuta</name>
    <dbReference type="NCBI Taxonomy" id="111878"/>
    <lineage>
        <taxon>Eukaryota</taxon>
        <taxon>Metazoa</taxon>
        <taxon>Porifera</taxon>
        <taxon>Hexactinellida</taxon>
        <taxon>Hexasterophora</taxon>
        <taxon>Lyssacinosida</taxon>
        <taxon>Leucopsacidae</taxon>
        <taxon>Oopsacas</taxon>
    </lineage>
</organism>
<evidence type="ECO:0000313" key="4">
    <source>
        <dbReference type="EMBL" id="KAI6649401.1"/>
    </source>
</evidence>
<evidence type="ECO:0000256" key="1">
    <source>
        <dbReference type="ARBA" id="ARBA00005251"/>
    </source>
</evidence>
<dbReference type="InterPro" id="IPR020568">
    <property type="entry name" value="Ribosomal_Su5_D2-typ_SF"/>
</dbReference>
<keyword evidence="2 4" id="KW-0689">Ribosomal protein</keyword>